<evidence type="ECO:0000313" key="3">
    <source>
        <dbReference type="WBParaSite" id="PgE155_g001_t03"/>
    </source>
</evidence>
<reference evidence="3" key="1">
    <citation type="submission" date="2022-11" db="UniProtKB">
        <authorList>
            <consortium name="WormBaseParasite"/>
        </authorList>
    </citation>
    <scope>IDENTIFICATION</scope>
</reference>
<organism evidence="2 3">
    <name type="scientific">Parascaris univalens</name>
    <name type="common">Nematode worm</name>
    <dbReference type="NCBI Taxonomy" id="6257"/>
    <lineage>
        <taxon>Eukaryota</taxon>
        <taxon>Metazoa</taxon>
        <taxon>Ecdysozoa</taxon>
        <taxon>Nematoda</taxon>
        <taxon>Chromadorea</taxon>
        <taxon>Rhabditida</taxon>
        <taxon>Spirurina</taxon>
        <taxon>Ascaridomorpha</taxon>
        <taxon>Ascaridoidea</taxon>
        <taxon>Ascarididae</taxon>
        <taxon>Parascaris</taxon>
    </lineage>
</organism>
<keyword evidence="2" id="KW-1185">Reference proteome</keyword>
<evidence type="ECO:0000313" key="2">
    <source>
        <dbReference type="Proteomes" id="UP000887569"/>
    </source>
</evidence>
<protein>
    <submittedName>
        <fullName evidence="3">Uncharacterized protein</fullName>
    </submittedName>
</protein>
<evidence type="ECO:0000256" key="1">
    <source>
        <dbReference type="SAM" id="SignalP"/>
    </source>
</evidence>
<dbReference type="AlphaFoldDB" id="A0A915A1D6"/>
<feature type="signal peptide" evidence="1">
    <location>
        <begin position="1"/>
        <end position="25"/>
    </location>
</feature>
<dbReference type="Proteomes" id="UP000887569">
    <property type="component" value="Unplaced"/>
</dbReference>
<keyword evidence="1" id="KW-0732">Signal</keyword>
<feature type="chain" id="PRO_5037632470" evidence="1">
    <location>
        <begin position="26"/>
        <end position="283"/>
    </location>
</feature>
<accession>A0A915A1D6</accession>
<proteinExistence type="predicted"/>
<dbReference type="WBParaSite" id="PgE155_g001_t03">
    <property type="protein sequence ID" value="PgE155_g001_t03"/>
    <property type="gene ID" value="PgE155_g001"/>
</dbReference>
<sequence>MRVIVVLTGLVAEIALTALFPYVAGQRITSQEQRSPSNNHEEINCKVPGTNGTYSPWNGKYCVYALGYTELAYEKDIFYNDKTKSYARDVDVVTIATCWQDELLKTKYSGGLMRIAGRSVNLFFACCKRCEEFDSPKDEILLKLKNVFTAYSVLNMKKIYDVVVGENSRENVMYRERYLVRLNKGGIMERIELPTCLSEGFRLAPSLIYTPICWVKTNWKGHCEICGDKADKQYLNIEASGKLNSKFGPFDAYRVHAMEETYCSNFFDKAIPQLVCETVCSRI</sequence>
<name>A0A915A1D6_PARUN</name>